<evidence type="ECO:0000259" key="8">
    <source>
        <dbReference type="Pfam" id="PF04987"/>
    </source>
</evidence>
<feature type="transmembrane region" description="Helical" evidence="7">
    <location>
        <begin position="639"/>
        <end position="662"/>
    </location>
</feature>
<feature type="transmembrane region" description="Helical" evidence="7">
    <location>
        <begin position="674"/>
        <end position="693"/>
    </location>
</feature>
<keyword evidence="7" id="KW-0812">Transmembrane</keyword>
<feature type="transmembrane region" description="Helical" evidence="7">
    <location>
        <begin position="600"/>
        <end position="619"/>
    </location>
</feature>
<evidence type="ECO:0000313" key="9">
    <source>
        <dbReference type="Proteomes" id="UP000095283"/>
    </source>
</evidence>
<keyword evidence="7" id="KW-0808">Transferase</keyword>
<evidence type="ECO:0000256" key="2">
    <source>
        <dbReference type="ARBA" id="ARBA00004687"/>
    </source>
</evidence>
<evidence type="ECO:0000313" key="10">
    <source>
        <dbReference type="WBParaSite" id="Hba_07024"/>
    </source>
</evidence>
<dbReference type="UniPathway" id="UPA00196"/>
<accession>A0A1I7WPE0</accession>
<keyword evidence="9" id="KW-1185">Reference proteome</keyword>
<name>A0A1I7WPE0_HETBA</name>
<keyword evidence="7" id="KW-1133">Transmembrane helix</keyword>
<keyword evidence="5 7" id="KW-0337">GPI-anchor biosynthesis</keyword>
<dbReference type="WBParaSite" id="Hba_07024">
    <property type="protein sequence ID" value="Hba_07024"/>
    <property type="gene ID" value="Hba_07024"/>
</dbReference>
<sequence length="764" mass="86942">MSYLISVGVVIHLILVYSMFDIYYISPVVTGIPGHEIAKNDAPAKRIVIISAGSGISGISRSHVPTESRPGHVAIFAGFTEDVSAVASGWKHNPVQFDSVFNRSKESWLWGSPDIVSLFDDQPHIHSFSYFAEYEDFGSNEAFKLDEWVFNSVEHFFMIAKNNVSLIASLKSDKIIFFLHLLGIDTNGHGNKPYSKQYLDNLRGGARRTISQVDITPLLSCLLGVPIPVNSIGVLPIHILDVFPKYLFRSSFANFLQLLALRNEKAKRLWFRDYKAFGDHALNVFLMFPSIVLRSMFHSYIIYNLLSRFASAASLFVENAASLKHAIFYYHRYDQPFLGAAVSMSFIGWICLLWCYLTNNLKRNSICKCILLFVFILVFMDRRFLSVIFILLMLAPNLYDSPKATEWAHMWRMCCFFLVPFPFLATVGRNEIPLLCVLSPTIMGCVLIRVTRYPYLTKRSKSLKRLAYLQFANACLIFISNFILERPSSIIRFISWCSLPFSFVLPLSAPPIIMDKMIWFICSLFLPYSLLSIAYESLFMLCFIPLLFIFGRIESGHLTDVEFTQLSSDKLIDAKSIVVLFLIFLAPLGQITLTEIRRAIIYISFVLTTLFGTGNFASLNSFNPSTLSRFISVFSPFTMATLLLIKLLIPLFMTSLMLASILKFDREAIHRISCLVLIITDLMAMVCFRFKIIKMLLYNSFIKAISNKCFFHQLKDTGSWLDIGLSISQYLVAMSMSVALLLLLLISSRLMTISFSLFQNKIKE</sequence>
<evidence type="ECO:0000256" key="4">
    <source>
        <dbReference type="ARBA" id="ARBA00020831"/>
    </source>
</evidence>
<dbReference type="PANTHER" id="PTHR12250:SF0">
    <property type="entry name" value="GPI ETHANOLAMINE PHOSPHATE TRANSFERASE 1"/>
    <property type="match status" value="1"/>
</dbReference>
<dbReference type="Pfam" id="PF04987">
    <property type="entry name" value="PigN"/>
    <property type="match status" value="1"/>
</dbReference>
<dbReference type="AlphaFoldDB" id="A0A1I7WPE0"/>
<comment type="pathway">
    <text evidence="2 7">Glycolipid biosynthesis; glycosylphosphatidylinositol-anchor biosynthesis.</text>
</comment>
<feature type="transmembrane region" description="Helical" evidence="7">
    <location>
        <begin position="466"/>
        <end position="484"/>
    </location>
</feature>
<dbReference type="SUPFAM" id="SSF53649">
    <property type="entry name" value="Alkaline phosphatase-like"/>
    <property type="match status" value="1"/>
</dbReference>
<dbReference type="GO" id="GO:0051377">
    <property type="term" value="F:mannose-ethanolamine phosphotransferase activity"/>
    <property type="evidence" value="ECO:0007669"/>
    <property type="project" value="UniProtKB-UniRule"/>
</dbReference>
<dbReference type="GO" id="GO:0005789">
    <property type="term" value="C:endoplasmic reticulum membrane"/>
    <property type="evidence" value="ECO:0007669"/>
    <property type="project" value="UniProtKB-SubCell"/>
</dbReference>
<dbReference type="EC" id="2.-.-.-" evidence="7"/>
<dbReference type="InterPro" id="IPR017850">
    <property type="entry name" value="Alkaline_phosphatase_core_sf"/>
</dbReference>
<comment type="similarity">
    <text evidence="3 7">Belongs to the PIGG/PIGN/PIGO family. PIGN subfamily.</text>
</comment>
<dbReference type="InterPro" id="IPR007070">
    <property type="entry name" value="GPI_EtnP_transferase_1"/>
</dbReference>
<feature type="transmembrane region" description="Helical" evidence="7">
    <location>
        <begin position="727"/>
        <end position="746"/>
    </location>
</feature>
<feature type="transmembrane region" description="Helical" evidence="7">
    <location>
        <begin position="407"/>
        <end position="425"/>
    </location>
</feature>
<evidence type="ECO:0000256" key="3">
    <source>
        <dbReference type="ARBA" id="ARBA00008400"/>
    </source>
</evidence>
<evidence type="ECO:0000256" key="1">
    <source>
        <dbReference type="ARBA" id="ARBA00004477"/>
    </source>
</evidence>
<evidence type="ECO:0000256" key="5">
    <source>
        <dbReference type="ARBA" id="ARBA00022502"/>
    </source>
</evidence>
<dbReference type="InterPro" id="IPR017852">
    <property type="entry name" value="GPI_EtnP_transferase_1_C"/>
</dbReference>
<proteinExistence type="inferred from homology"/>
<feature type="transmembrane region" description="Helical" evidence="7">
    <location>
        <begin position="490"/>
        <end position="513"/>
    </location>
</feature>
<keyword evidence="6 7" id="KW-0256">Endoplasmic reticulum</keyword>
<feature type="transmembrane region" description="Helical" evidence="7">
    <location>
        <begin position="525"/>
        <end position="551"/>
    </location>
</feature>
<dbReference type="GO" id="GO:0006506">
    <property type="term" value="P:GPI anchor biosynthetic process"/>
    <property type="evidence" value="ECO:0007669"/>
    <property type="project" value="UniProtKB-UniPathway"/>
</dbReference>
<feature type="transmembrane region" description="Helical" evidence="7">
    <location>
        <begin position="6"/>
        <end position="25"/>
    </location>
</feature>
<evidence type="ECO:0000256" key="7">
    <source>
        <dbReference type="RuleBase" id="RU367138"/>
    </source>
</evidence>
<comment type="function">
    <text evidence="7">Ethanolamine phosphate transferase involved in glycosylphosphatidylinositol-anchor biosynthesis. Transfers ethanolamine phosphate to the first alpha-1,4-linked mannose of the glycosylphosphatidylinositol precursor of GPI-anchor.</text>
</comment>
<comment type="subcellular location">
    <subcellularLocation>
        <location evidence="1 7">Endoplasmic reticulum membrane</location>
        <topology evidence="1 7">Multi-pass membrane protein</topology>
    </subcellularLocation>
</comment>
<feature type="domain" description="GPI ethanolamine phosphate transferase 1 C-terminal" evidence="8">
    <location>
        <begin position="369"/>
        <end position="686"/>
    </location>
</feature>
<feature type="transmembrane region" description="Helical" evidence="7">
    <location>
        <begin position="369"/>
        <end position="395"/>
    </location>
</feature>
<organism evidence="9 10">
    <name type="scientific">Heterorhabditis bacteriophora</name>
    <name type="common">Entomopathogenic nematode worm</name>
    <dbReference type="NCBI Taxonomy" id="37862"/>
    <lineage>
        <taxon>Eukaryota</taxon>
        <taxon>Metazoa</taxon>
        <taxon>Ecdysozoa</taxon>
        <taxon>Nematoda</taxon>
        <taxon>Chromadorea</taxon>
        <taxon>Rhabditida</taxon>
        <taxon>Rhabditina</taxon>
        <taxon>Rhabditomorpha</taxon>
        <taxon>Strongyloidea</taxon>
        <taxon>Heterorhabditidae</taxon>
        <taxon>Heterorhabditis</taxon>
    </lineage>
</organism>
<dbReference type="Proteomes" id="UP000095283">
    <property type="component" value="Unplaced"/>
</dbReference>
<evidence type="ECO:0000256" key="6">
    <source>
        <dbReference type="ARBA" id="ARBA00022824"/>
    </source>
</evidence>
<dbReference type="Gene3D" id="3.40.720.10">
    <property type="entry name" value="Alkaline Phosphatase, subunit A"/>
    <property type="match status" value="1"/>
</dbReference>
<reference evidence="10" key="1">
    <citation type="submission" date="2016-11" db="UniProtKB">
        <authorList>
            <consortium name="WormBaseParasite"/>
        </authorList>
    </citation>
    <scope>IDENTIFICATION</scope>
</reference>
<feature type="transmembrane region" description="Helical" evidence="7">
    <location>
        <begin position="282"/>
        <end position="303"/>
    </location>
</feature>
<keyword evidence="7" id="KW-0472">Membrane</keyword>
<protein>
    <recommendedName>
        <fullName evidence="4 7">GPI ethanolamine phosphate transferase 1</fullName>
        <ecNumber evidence="7">2.-.-.-</ecNumber>
    </recommendedName>
</protein>
<feature type="transmembrane region" description="Helical" evidence="7">
    <location>
        <begin position="337"/>
        <end position="357"/>
    </location>
</feature>
<dbReference type="PANTHER" id="PTHR12250">
    <property type="entry name" value="PHOSPHATIDYLINOSITOL GLYCAN, CLASS N"/>
    <property type="match status" value="1"/>
</dbReference>